<organism evidence="5 6">
    <name type="scientific">Candidatus Eisenbergiella stercorigallinarum</name>
    <dbReference type="NCBI Taxonomy" id="2838557"/>
    <lineage>
        <taxon>Bacteria</taxon>
        <taxon>Bacillati</taxon>
        <taxon>Bacillota</taxon>
        <taxon>Clostridia</taxon>
        <taxon>Lachnospirales</taxon>
        <taxon>Lachnospiraceae</taxon>
        <taxon>Eisenbergiella</taxon>
    </lineage>
</organism>
<dbReference type="GO" id="GO:0016301">
    <property type="term" value="F:kinase activity"/>
    <property type="evidence" value="ECO:0007669"/>
    <property type="project" value="UniProtKB-KW"/>
</dbReference>
<reference evidence="5" key="2">
    <citation type="submission" date="2021-04" db="EMBL/GenBank/DDBJ databases">
        <authorList>
            <person name="Gilroy R."/>
        </authorList>
    </citation>
    <scope>NUCLEOTIDE SEQUENCE</scope>
    <source>
        <strain evidence="5">ChiHjej8B7-25341</strain>
    </source>
</reference>
<dbReference type="Gene3D" id="3.30.420.40">
    <property type="match status" value="2"/>
</dbReference>
<reference evidence="5" key="1">
    <citation type="journal article" date="2021" name="PeerJ">
        <title>Extensive microbial diversity within the chicken gut microbiome revealed by metagenomics and culture.</title>
        <authorList>
            <person name="Gilroy R."/>
            <person name="Ravi A."/>
            <person name="Getino M."/>
            <person name="Pursley I."/>
            <person name="Horton D.L."/>
            <person name="Alikhan N.F."/>
            <person name="Baker D."/>
            <person name="Gharbi K."/>
            <person name="Hall N."/>
            <person name="Watson M."/>
            <person name="Adriaenssens E.M."/>
            <person name="Foster-Nyarko E."/>
            <person name="Jarju S."/>
            <person name="Secka A."/>
            <person name="Antonio M."/>
            <person name="Oren A."/>
            <person name="Chaudhuri R.R."/>
            <person name="La Ragione R."/>
            <person name="Hildebrand F."/>
            <person name="Pallen M.J."/>
        </authorList>
    </citation>
    <scope>NUCLEOTIDE SEQUENCE</scope>
    <source>
        <strain evidence="5">ChiHjej8B7-25341</strain>
    </source>
</reference>
<dbReference type="GO" id="GO:0005975">
    <property type="term" value="P:carbohydrate metabolic process"/>
    <property type="evidence" value="ECO:0007669"/>
    <property type="project" value="InterPro"/>
</dbReference>
<dbReference type="AlphaFoldDB" id="A0A9D2R099"/>
<sequence>MTTIGIDIGTTSICAVLYDADTGEVCGKATADNAFLPGTEEDGSYAQDPQRIADCAKDLADRLWREDVKAVGISSQMHGILYVDAEGRACSPFFTWKNGDGNRIYREGKSYASWLGEKTGQPMASGYGSVTHFFLQENGRIPDAAVRMVNIGDYLSMRLTGKNGTATDASLAASFGGFDLKGKRFLSEALRKAGVDIRYYPSVAGAETVVGEYRSAAVLGACGDNQASFLGAVDDPKHSINVNVGTGSQVSVFHEELLETGAADIRPFFGKGYLYVGATLTGGKAYEKLAAFFEETFSKAAGIEADGYQVLEKLLAGVEETDLQVCPSIYGSRDGLRTEGFLRNWKESNFHPGDLVFGFIDGMAKELADLFDSMPDGLKEGKCRIIASGNGLRRNRGLVRATRRRFGMPVSFSSCEEEAAFGAARYAAGALERA</sequence>
<dbReference type="InterPro" id="IPR043129">
    <property type="entry name" value="ATPase_NBD"/>
</dbReference>
<evidence type="ECO:0000256" key="3">
    <source>
        <dbReference type="ARBA" id="ARBA00022777"/>
    </source>
</evidence>
<evidence type="ECO:0000313" key="5">
    <source>
        <dbReference type="EMBL" id="HJD31670.1"/>
    </source>
</evidence>
<feature type="domain" description="Carbohydrate kinase FGGY N-terminal" evidence="4">
    <location>
        <begin position="3"/>
        <end position="218"/>
    </location>
</feature>
<keyword evidence="2" id="KW-0808">Transferase</keyword>
<dbReference type="PANTHER" id="PTHR43095">
    <property type="entry name" value="SUGAR KINASE"/>
    <property type="match status" value="1"/>
</dbReference>
<evidence type="ECO:0000313" key="6">
    <source>
        <dbReference type="Proteomes" id="UP000823851"/>
    </source>
</evidence>
<dbReference type="InterPro" id="IPR050406">
    <property type="entry name" value="FGGY_Carb_Kinase"/>
</dbReference>
<dbReference type="PIRSF" id="PIRSF000538">
    <property type="entry name" value="GlpK"/>
    <property type="match status" value="1"/>
</dbReference>
<dbReference type="Proteomes" id="UP000823851">
    <property type="component" value="Unassembled WGS sequence"/>
</dbReference>
<proteinExistence type="inferred from homology"/>
<dbReference type="InterPro" id="IPR000577">
    <property type="entry name" value="Carb_kinase_FGGY"/>
</dbReference>
<keyword evidence="3" id="KW-0418">Kinase</keyword>
<dbReference type="InterPro" id="IPR018484">
    <property type="entry name" value="FGGY_N"/>
</dbReference>
<name>A0A9D2R099_9FIRM</name>
<comment type="caution">
    <text evidence="5">The sequence shown here is derived from an EMBL/GenBank/DDBJ whole genome shotgun (WGS) entry which is preliminary data.</text>
</comment>
<dbReference type="Pfam" id="PF00370">
    <property type="entry name" value="FGGY_N"/>
    <property type="match status" value="1"/>
</dbReference>
<accession>A0A9D2R099</accession>
<dbReference type="EMBL" id="DWUW01000195">
    <property type="protein sequence ID" value="HJD31670.1"/>
    <property type="molecule type" value="Genomic_DNA"/>
</dbReference>
<gene>
    <name evidence="5" type="ORF">H9912_06985</name>
</gene>
<evidence type="ECO:0000256" key="2">
    <source>
        <dbReference type="ARBA" id="ARBA00022679"/>
    </source>
</evidence>
<protein>
    <recommendedName>
        <fullName evidence="4">Carbohydrate kinase FGGY N-terminal domain-containing protein</fullName>
    </recommendedName>
</protein>
<comment type="similarity">
    <text evidence="1">Belongs to the FGGY kinase family.</text>
</comment>
<dbReference type="SUPFAM" id="SSF53067">
    <property type="entry name" value="Actin-like ATPase domain"/>
    <property type="match status" value="2"/>
</dbReference>
<dbReference type="PANTHER" id="PTHR43095:SF5">
    <property type="entry name" value="XYLULOSE KINASE"/>
    <property type="match status" value="1"/>
</dbReference>
<evidence type="ECO:0000256" key="1">
    <source>
        <dbReference type="ARBA" id="ARBA00009156"/>
    </source>
</evidence>
<dbReference type="CDD" id="cd07777">
    <property type="entry name" value="ASKHA_NBD_FGGY_SHK"/>
    <property type="match status" value="1"/>
</dbReference>
<evidence type="ECO:0000259" key="4">
    <source>
        <dbReference type="Pfam" id="PF00370"/>
    </source>
</evidence>